<organism evidence="4 5">
    <name type="scientific">Limnoglobus roseus</name>
    <dbReference type="NCBI Taxonomy" id="2598579"/>
    <lineage>
        <taxon>Bacteria</taxon>
        <taxon>Pseudomonadati</taxon>
        <taxon>Planctomycetota</taxon>
        <taxon>Planctomycetia</taxon>
        <taxon>Gemmatales</taxon>
        <taxon>Gemmataceae</taxon>
        <taxon>Limnoglobus</taxon>
    </lineage>
</organism>
<dbReference type="RefSeq" id="WP_246173426.1">
    <property type="nucleotide sequence ID" value="NZ_CP042425.1"/>
</dbReference>
<protein>
    <submittedName>
        <fullName evidence="4">D-TA family PLP-dependent enzyme</fullName>
    </submittedName>
</protein>
<accession>A0A5C1AFC4</accession>
<gene>
    <name evidence="4" type="ORF">PX52LOC_04248</name>
</gene>
<dbReference type="InterPro" id="IPR026956">
    <property type="entry name" value="D-ser_dehydrat-like_dom"/>
</dbReference>
<name>A0A5C1AFC4_9BACT</name>
<dbReference type="Gene3D" id="3.20.20.10">
    <property type="entry name" value="Alanine racemase"/>
    <property type="match status" value="1"/>
</dbReference>
<dbReference type="InterPro" id="IPR042208">
    <property type="entry name" value="D-ser_dehydrat-like_sf"/>
</dbReference>
<feature type="domain" description="D-serine dehydratase-like" evidence="3">
    <location>
        <begin position="266"/>
        <end position="358"/>
    </location>
</feature>
<dbReference type="Proteomes" id="UP000324974">
    <property type="component" value="Chromosome"/>
</dbReference>
<keyword evidence="5" id="KW-1185">Reference proteome</keyword>
<evidence type="ECO:0000313" key="5">
    <source>
        <dbReference type="Proteomes" id="UP000324974"/>
    </source>
</evidence>
<dbReference type="PANTHER" id="PTHR28004:SF2">
    <property type="entry name" value="D-SERINE DEHYDRATASE"/>
    <property type="match status" value="1"/>
</dbReference>
<reference evidence="5" key="1">
    <citation type="submission" date="2019-08" db="EMBL/GenBank/DDBJ databases">
        <title>Limnoglobus roseus gen. nov., sp. nov., a novel freshwater planctomycete with a giant genome from the family Gemmataceae.</title>
        <authorList>
            <person name="Kulichevskaya I.S."/>
            <person name="Naumoff D.G."/>
            <person name="Miroshnikov K."/>
            <person name="Ivanova A."/>
            <person name="Philippov D.A."/>
            <person name="Hakobyan A."/>
            <person name="Rijpstra I.C."/>
            <person name="Sinninghe Damste J.S."/>
            <person name="Liesack W."/>
            <person name="Dedysh S.N."/>
        </authorList>
    </citation>
    <scope>NUCLEOTIDE SEQUENCE [LARGE SCALE GENOMIC DNA]</scope>
    <source>
        <strain evidence="5">PX52</strain>
    </source>
</reference>
<dbReference type="Pfam" id="PF01168">
    <property type="entry name" value="Ala_racemase_N"/>
    <property type="match status" value="1"/>
</dbReference>
<evidence type="ECO:0000256" key="2">
    <source>
        <dbReference type="ARBA" id="ARBA00023239"/>
    </source>
</evidence>
<keyword evidence="2" id="KW-0456">Lyase</keyword>
<evidence type="ECO:0000256" key="1">
    <source>
        <dbReference type="ARBA" id="ARBA00005323"/>
    </source>
</evidence>
<dbReference type="EMBL" id="CP042425">
    <property type="protein sequence ID" value="QEL17265.1"/>
    <property type="molecule type" value="Genomic_DNA"/>
</dbReference>
<dbReference type="InterPro" id="IPR029066">
    <property type="entry name" value="PLP-binding_barrel"/>
</dbReference>
<comment type="similarity">
    <text evidence="1">Belongs to the DSD1 family.</text>
</comment>
<dbReference type="GO" id="GO:0008721">
    <property type="term" value="F:D-serine ammonia-lyase activity"/>
    <property type="evidence" value="ECO:0007669"/>
    <property type="project" value="TreeGrafter"/>
</dbReference>
<dbReference type="KEGG" id="lrs:PX52LOC_04248"/>
<dbReference type="GO" id="GO:0036088">
    <property type="term" value="P:D-serine catabolic process"/>
    <property type="evidence" value="ECO:0007669"/>
    <property type="project" value="TreeGrafter"/>
</dbReference>
<evidence type="ECO:0000259" key="3">
    <source>
        <dbReference type="SMART" id="SM01119"/>
    </source>
</evidence>
<dbReference type="AlphaFoldDB" id="A0A5C1AFC4"/>
<dbReference type="CDD" id="cd06821">
    <property type="entry name" value="PLPDE_III_D-TA"/>
    <property type="match status" value="1"/>
</dbReference>
<dbReference type="Pfam" id="PF14031">
    <property type="entry name" value="D-ser_dehydrat"/>
    <property type="match status" value="1"/>
</dbReference>
<evidence type="ECO:0000313" key="4">
    <source>
        <dbReference type="EMBL" id="QEL17265.1"/>
    </source>
</evidence>
<dbReference type="Gene3D" id="2.40.37.20">
    <property type="entry name" value="D-serine dehydratase-like domain"/>
    <property type="match status" value="1"/>
</dbReference>
<dbReference type="InterPro" id="IPR051466">
    <property type="entry name" value="D-amino_acid_metab_enzyme"/>
</dbReference>
<dbReference type="PANTHER" id="PTHR28004">
    <property type="entry name" value="ZGC:162816-RELATED"/>
    <property type="match status" value="1"/>
</dbReference>
<sequence>MHALHPAYPLVNVAEAFSPALVFYPELIAHNIRATLAAAGGPERLRPHVKTHKTAEIVQMQLLAGVTKHKCATIAEAEMLATAGAPDVMISYPLIGPNVPRLMKLIAKFPKTAFSSLVDHPNHLAQLAEALTATDQTHDVLIDLNVGMNRTGIPLGPDADELYARIAHTRVTRPGGFHVYDGHNTSESLAERQASARATLAKVLAMREHHERLGHAVPRIVCGGTPAFPAYAAIRDIPGLECSPGTYVLHDLGYGSKFPDLGVTPAAVFVTRVVSRPTPTRVTFDLGNKSIAADPPLAKRVYLLDFPEYTIVTHSEEHLVVETSEADATRYQPGDVVYAIPSHVCPSVALHREALVAENNRIVGKWTVTARDRFLTV</sequence>
<proteinExistence type="inferred from homology"/>
<dbReference type="InterPro" id="IPR001608">
    <property type="entry name" value="Ala_racemase_N"/>
</dbReference>
<dbReference type="SMART" id="SM01119">
    <property type="entry name" value="D-ser_dehydrat"/>
    <property type="match status" value="1"/>
</dbReference>
<dbReference type="SUPFAM" id="SSF51419">
    <property type="entry name" value="PLP-binding barrel"/>
    <property type="match status" value="1"/>
</dbReference>